<dbReference type="SUPFAM" id="SSF50370">
    <property type="entry name" value="Ricin B-like lectins"/>
    <property type="match status" value="1"/>
</dbReference>
<comment type="caution">
    <text evidence="2">The sequence shown here is derived from an EMBL/GenBank/DDBJ whole genome shotgun (WGS) entry which is preliminary data.</text>
</comment>
<evidence type="ECO:0000313" key="3">
    <source>
        <dbReference type="Proteomes" id="UP001201163"/>
    </source>
</evidence>
<dbReference type="InterPro" id="IPR000772">
    <property type="entry name" value="Ricin_B_lectin"/>
</dbReference>
<evidence type="ECO:0000313" key="2">
    <source>
        <dbReference type="EMBL" id="KAH8993680.1"/>
    </source>
</evidence>
<dbReference type="AlphaFoldDB" id="A0AAD4LJQ9"/>
<dbReference type="InterPro" id="IPR035992">
    <property type="entry name" value="Ricin_B-like_lectins"/>
</dbReference>
<sequence>MSGSIKSGQRYKITNEENGLVLGISGANHRSILGWDFHGADNQQWITERQDDGQYY</sequence>
<name>A0AAD4LJQ9_9AGAM</name>
<dbReference type="Proteomes" id="UP001201163">
    <property type="component" value="Unassembled WGS sequence"/>
</dbReference>
<accession>A0AAD4LJQ9</accession>
<gene>
    <name evidence="2" type="ORF">EDB92DRAFT_1852708</name>
</gene>
<organism evidence="2 3">
    <name type="scientific">Lactarius akahatsu</name>
    <dbReference type="NCBI Taxonomy" id="416441"/>
    <lineage>
        <taxon>Eukaryota</taxon>
        <taxon>Fungi</taxon>
        <taxon>Dikarya</taxon>
        <taxon>Basidiomycota</taxon>
        <taxon>Agaricomycotina</taxon>
        <taxon>Agaricomycetes</taxon>
        <taxon>Russulales</taxon>
        <taxon>Russulaceae</taxon>
        <taxon>Lactarius</taxon>
    </lineage>
</organism>
<protein>
    <recommendedName>
        <fullName evidence="1">Ricin B lectin domain-containing protein</fullName>
    </recommendedName>
</protein>
<feature type="domain" description="Ricin B lectin" evidence="1">
    <location>
        <begin position="7"/>
        <end position="55"/>
    </location>
</feature>
<keyword evidence="3" id="KW-1185">Reference proteome</keyword>
<dbReference type="Pfam" id="PF14200">
    <property type="entry name" value="RicinB_lectin_2"/>
    <property type="match status" value="1"/>
</dbReference>
<dbReference type="Gene3D" id="2.80.10.50">
    <property type="match status" value="1"/>
</dbReference>
<proteinExistence type="predicted"/>
<evidence type="ECO:0000259" key="1">
    <source>
        <dbReference type="Pfam" id="PF14200"/>
    </source>
</evidence>
<dbReference type="EMBL" id="JAKELL010000017">
    <property type="protein sequence ID" value="KAH8993680.1"/>
    <property type="molecule type" value="Genomic_DNA"/>
</dbReference>
<reference evidence="2" key="1">
    <citation type="submission" date="2022-01" db="EMBL/GenBank/DDBJ databases">
        <title>Comparative genomics reveals a dynamic genome evolution in the ectomycorrhizal milk-cap (Lactarius) mushrooms.</title>
        <authorList>
            <consortium name="DOE Joint Genome Institute"/>
            <person name="Lebreton A."/>
            <person name="Tang N."/>
            <person name="Kuo A."/>
            <person name="LaButti K."/>
            <person name="Drula E."/>
            <person name="Barry K."/>
            <person name="Clum A."/>
            <person name="Lipzen A."/>
            <person name="Mousain D."/>
            <person name="Ng V."/>
            <person name="Wang R."/>
            <person name="Wang X."/>
            <person name="Dai Y."/>
            <person name="Henrissat B."/>
            <person name="Grigoriev I.V."/>
            <person name="Guerin-Laguette A."/>
            <person name="Yu F."/>
            <person name="Martin F.M."/>
        </authorList>
    </citation>
    <scope>NUCLEOTIDE SEQUENCE</scope>
    <source>
        <strain evidence="2">QP</strain>
    </source>
</reference>